<dbReference type="GO" id="GO:0000150">
    <property type="term" value="F:DNA strand exchange activity"/>
    <property type="evidence" value="ECO:0007669"/>
    <property type="project" value="InterPro"/>
</dbReference>
<comment type="caution">
    <text evidence="3">The sequence shown here is derived from an EMBL/GenBank/DDBJ whole genome shotgun (WGS) entry which is preliminary data.</text>
</comment>
<sequence>MTVAIYARVSTEEQAKEGFSIATQLLNDQQSHCHKKADDKHKKRISERSQLNQFIQFSSQWSFA</sequence>
<dbReference type="OrthoDB" id="9811097at2"/>
<dbReference type="EMBL" id="QYTV02000001">
    <property type="protein sequence ID" value="RST77269.1"/>
    <property type="molecule type" value="Genomic_DNA"/>
</dbReference>
<reference evidence="3" key="1">
    <citation type="submission" date="2018-12" db="EMBL/GenBank/DDBJ databases">
        <authorList>
            <person name="Sun L."/>
            <person name="Chen Z."/>
        </authorList>
    </citation>
    <scope>NUCLEOTIDE SEQUENCE [LARGE SCALE GENOMIC DNA]</scope>
    <source>
        <strain evidence="3">3-2-2</strain>
    </source>
</reference>
<evidence type="ECO:0008006" key="5">
    <source>
        <dbReference type="Google" id="ProtNLM"/>
    </source>
</evidence>
<name>A0A429Y738_9BACI</name>
<dbReference type="Gene3D" id="3.40.50.1390">
    <property type="entry name" value="Resolvase, N-terminal catalytic domain"/>
    <property type="match status" value="1"/>
</dbReference>
<dbReference type="SUPFAM" id="SSF53041">
    <property type="entry name" value="Resolvase-like"/>
    <property type="match status" value="1"/>
</dbReference>
<dbReference type="InterPro" id="IPR036162">
    <property type="entry name" value="Resolvase-like_N_sf"/>
</dbReference>
<gene>
    <name evidence="3" type="ORF">D4T97_001900</name>
</gene>
<organism evidence="3 4">
    <name type="scientific">Siminovitchia acidinfaciens</name>
    <dbReference type="NCBI Taxonomy" id="2321395"/>
    <lineage>
        <taxon>Bacteria</taxon>
        <taxon>Bacillati</taxon>
        <taxon>Bacillota</taxon>
        <taxon>Bacilli</taxon>
        <taxon>Bacillales</taxon>
        <taxon>Bacillaceae</taxon>
        <taxon>Siminovitchia</taxon>
    </lineage>
</organism>
<feature type="active site" description="O-(5'-phospho-DNA)-serine intermediate" evidence="1 2">
    <location>
        <position position="10"/>
    </location>
</feature>
<dbReference type="PROSITE" id="PS00397">
    <property type="entry name" value="RECOMBINASES_1"/>
    <property type="match status" value="1"/>
</dbReference>
<dbReference type="AlphaFoldDB" id="A0A429Y738"/>
<protein>
    <recommendedName>
        <fullName evidence="5">Resolvase/invertase-type recombinase catalytic domain-containing protein</fullName>
    </recommendedName>
</protein>
<accession>A0A429Y738</accession>
<evidence type="ECO:0000256" key="1">
    <source>
        <dbReference type="PIRSR" id="PIRSR606118-50"/>
    </source>
</evidence>
<evidence type="ECO:0000256" key="2">
    <source>
        <dbReference type="PROSITE-ProRule" id="PRU10137"/>
    </source>
</evidence>
<dbReference type="RefSeq" id="WP_126047111.1">
    <property type="nucleotide sequence ID" value="NZ_QYTV02000001.1"/>
</dbReference>
<evidence type="ECO:0000313" key="3">
    <source>
        <dbReference type="EMBL" id="RST77269.1"/>
    </source>
</evidence>
<evidence type="ECO:0000313" key="4">
    <source>
        <dbReference type="Proteomes" id="UP000287156"/>
    </source>
</evidence>
<keyword evidence="4" id="KW-1185">Reference proteome</keyword>
<proteinExistence type="predicted"/>
<dbReference type="InterPro" id="IPR006118">
    <property type="entry name" value="Recombinase_CS"/>
</dbReference>
<dbReference type="Proteomes" id="UP000287156">
    <property type="component" value="Unassembled WGS sequence"/>
</dbReference>
<dbReference type="GO" id="GO:0003677">
    <property type="term" value="F:DNA binding"/>
    <property type="evidence" value="ECO:0007669"/>
    <property type="project" value="InterPro"/>
</dbReference>